<protein>
    <recommendedName>
        <fullName evidence="4">Small ribosomal subunit protein bS18m</fullName>
    </recommendedName>
</protein>
<dbReference type="Gene3D" id="4.10.640.10">
    <property type="entry name" value="Ribosomal protein S18"/>
    <property type="match status" value="1"/>
</dbReference>
<proteinExistence type="inferred from homology"/>
<accession>U4KVY1</accession>
<dbReference type="FunFam" id="4.10.640.10:FF:000013">
    <property type="entry name" value="37S ribosomal protein S18"/>
    <property type="match status" value="1"/>
</dbReference>
<comment type="similarity">
    <text evidence="1">Belongs to the bacterial ribosomal protein bS18 family.</text>
</comment>
<dbReference type="PANTHER" id="PTHR13479:SF40">
    <property type="entry name" value="SMALL RIBOSOMAL SUBUNIT PROTEIN BS18M"/>
    <property type="match status" value="1"/>
</dbReference>
<keyword evidence="2 6" id="KW-0689">Ribosomal protein</keyword>
<dbReference type="InterPro" id="IPR036870">
    <property type="entry name" value="Ribosomal_bS18_sf"/>
</dbReference>
<name>U4KVY1_PYROM</name>
<keyword evidence="7" id="KW-1185">Reference proteome</keyword>
<dbReference type="OrthoDB" id="21463at2759"/>
<dbReference type="Proteomes" id="UP000018144">
    <property type="component" value="Unassembled WGS sequence"/>
</dbReference>
<keyword evidence="3" id="KW-0687">Ribonucleoprotein</keyword>
<dbReference type="STRING" id="1076935.U4KVY1"/>
<dbReference type="AlphaFoldDB" id="U4KVY1"/>
<evidence type="ECO:0000313" key="7">
    <source>
        <dbReference type="Proteomes" id="UP000018144"/>
    </source>
</evidence>
<feature type="region of interest" description="Disordered" evidence="5">
    <location>
        <begin position="38"/>
        <end position="98"/>
    </location>
</feature>
<dbReference type="GO" id="GO:0070181">
    <property type="term" value="F:small ribosomal subunit rRNA binding"/>
    <property type="evidence" value="ECO:0007669"/>
    <property type="project" value="TreeGrafter"/>
</dbReference>
<evidence type="ECO:0000313" key="6">
    <source>
        <dbReference type="EMBL" id="CCX05502.1"/>
    </source>
</evidence>
<evidence type="ECO:0000256" key="1">
    <source>
        <dbReference type="ARBA" id="ARBA00005589"/>
    </source>
</evidence>
<feature type="compositionally biased region" description="Low complexity" evidence="5">
    <location>
        <begin position="42"/>
        <end position="79"/>
    </location>
</feature>
<dbReference type="eggNOG" id="KOG3162">
    <property type="taxonomic scope" value="Eukaryota"/>
</dbReference>
<organism evidence="6 7">
    <name type="scientific">Pyronema omphalodes (strain CBS 100304)</name>
    <name type="common">Pyronema confluens</name>
    <dbReference type="NCBI Taxonomy" id="1076935"/>
    <lineage>
        <taxon>Eukaryota</taxon>
        <taxon>Fungi</taxon>
        <taxon>Dikarya</taxon>
        <taxon>Ascomycota</taxon>
        <taxon>Pezizomycotina</taxon>
        <taxon>Pezizomycetes</taxon>
        <taxon>Pezizales</taxon>
        <taxon>Pyronemataceae</taxon>
        <taxon>Pyronema</taxon>
    </lineage>
</organism>
<dbReference type="SUPFAM" id="SSF46911">
    <property type="entry name" value="Ribosomal protein S18"/>
    <property type="match status" value="1"/>
</dbReference>
<sequence length="250" mass="27671">MSAPRLFRATTRSFSTSRIALEEAADAARPAGLRITRFAADSNGNPSGPNGNGNGNDNPTGNPSGERGPNGHPNNFNGFRSMGGRFGGNAAGTTDANRARARQVMEQLTPRLNAAAPVVQQAEEFTERELMSSQFRFMTGDIYAPNDLSMQELERRRGNQRPIRDAFDILGINPMTQYKNYNLLSEYVTSMGRIMHSRETGLRPVNQRRIARAIRRAVGIGFLPSTHRHPEVLRMSEANMNSKLSRAPRR</sequence>
<dbReference type="InterPro" id="IPR001648">
    <property type="entry name" value="Ribosomal_bS18"/>
</dbReference>
<reference evidence="6 7" key="1">
    <citation type="journal article" date="2013" name="PLoS Genet.">
        <title>The genome and development-dependent transcriptomes of Pyronema confluens: a window into fungal evolution.</title>
        <authorList>
            <person name="Traeger S."/>
            <person name="Altegoer F."/>
            <person name="Freitag M."/>
            <person name="Gabaldon T."/>
            <person name="Kempken F."/>
            <person name="Kumar A."/>
            <person name="Marcet-Houben M."/>
            <person name="Poggeler S."/>
            <person name="Stajich J.E."/>
            <person name="Nowrousian M."/>
        </authorList>
    </citation>
    <scope>NUCLEOTIDE SEQUENCE [LARGE SCALE GENOMIC DNA]</scope>
    <source>
        <strain evidence="7">CBS 100304</strain>
        <tissue evidence="6">Vegetative mycelium</tissue>
    </source>
</reference>
<dbReference type="EMBL" id="HF935256">
    <property type="protein sequence ID" value="CCX05502.1"/>
    <property type="molecule type" value="Genomic_DNA"/>
</dbReference>
<dbReference type="GO" id="GO:0003735">
    <property type="term" value="F:structural constituent of ribosome"/>
    <property type="evidence" value="ECO:0007669"/>
    <property type="project" value="InterPro"/>
</dbReference>
<evidence type="ECO:0000256" key="2">
    <source>
        <dbReference type="ARBA" id="ARBA00022980"/>
    </source>
</evidence>
<dbReference type="GO" id="GO:0005763">
    <property type="term" value="C:mitochondrial small ribosomal subunit"/>
    <property type="evidence" value="ECO:0007669"/>
    <property type="project" value="TreeGrafter"/>
</dbReference>
<evidence type="ECO:0000256" key="3">
    <source>
        <dbReference type="ARBA" id="ARBA00023274"/>
    </source>
</evidence>
<dbReference type="Pfam" id="PF01084">
    <property type="entry name" value="Ribosomal_S18"/>
    <property type="match status" value="1"/>
</dbReference>
<dbReference type="PANTHER" id="PTHR13479">
    <property type="entry name" value="30S RIBOSOMAL PROTEIN S18"/>
    <property type="match status" value="1"/>
</dbReference>
<dbReference type="GO" id="GO:0032543">
    <property type="term" value="P:mitochondrial translation"/>
    <property type="evidence" value="ECO:0007669"/>
    <property type="project" value="TreeGrafter"/>
</dbReference>
<evidence type="ECO:0000256" key="5">
    <source>
        <dbReference type="SAM" id="MobiDB-lite"/>
    </source>
</evidence>
<gene>
    <name evidence="6" type="ORF">PCON_05089</name>
</gene>
<evidence type="ECO:0000256" key="4">
    <source>
        <dbReference type="ARBA" id="ARBA00035264"/>
    </source>
</evidence>